<dbReference type="RefSeq" id="WP_209637136.1">
    <property type="nucleotide sequence ID" value="NZ_JAGINW010000001.1"/>
</dbReference>
<reference evidence="1 2" key="1">
    <citation type="submission" date="2021-03" db="EMBL/GenBank/DDBJ databases">
        <title>Sequencing the genomes of 1000 actinobacteria strains.</title>
        <authorList>
            <person name="Klenk H.-P."/>
        </authorList>
    </citation>
    <scope>NUCLEOTIDE SEQUENCE [LARGE SCALE GENOMIC DNA]</scope>
    <source>
        <strain evidence="1 2">DSM 46670</strain>
    </source>
</reference>
<proteinExistence type="predicted"/>
<gene>
    <name evidence="1" type="ORF">JOF56_002342</name>
</gene>
<protein>
    <submittedName>
        <fullName evidence="1">Uncharacterized protein</fullName>
    </submittedName>
</protein>
<evidence type="ECO:0000313" key="1">
    <source>
        <dbReference type="EMBL" id="MBP2321957.1"/>
    </source>
</evidence>
<sequence>MQIFFRKDQEDAQMVRYSFGDDFEHFIRTLTVAKQTSRYTPDDGREDRVFRKASWGIAGRFKQTGEWPERGSHTSG</sequence>
<name>A0ABS4TC25_9PSEU</name>
<dbReference type="EMBL" id="JAGINW010000001">
    <property type="protein sequence ID" value="MBP2321957.1"/>
    <property type="molecule type" value="Genomic_DNA"/>
</dbReference>
<dbReference type="Proteomes" id="UP001519332">
    <property type="component" value="Unassembled WGS sequence"/>
</dbReference>
<keyword evidence="2" id="KW-1185">Reference proteome</keyword>
<organism evidence="1 2">
    <name type="scientific">Kibdelosporangium banguiense</name>
    <dbReference type="NCBI Taxonomy" id="1365924"/>
    <lineage>
        <taxon>Bacteria</taxon>
        <taxon>Bacillati</taxon>
        <taxon>Actinomycetota</taxon>
        <taxon>Actinomycetes</taxon>
        <taxon>Pseudonocardiales</taxon>
        <taxon>Pseudonocardiaceae</taxon>
        <taxon>Kibdelosporangium</taxon>
    </lineage>
</organism>
<comment type="caution">
    <text evidence="1">The sequence shown here is derived from an EMBL/GenBank/DDBJ whole genome shotgun (WGS) entry which is preliminary data.</text>
</comment>
<accession>A0ABS4TC25</accession>
<evidence type="ECO:0000313" key="2">
    <source>
        <dbReference type="Proteomes" id="UP001519332"/>
    </source>
</evidence>